<keyword evidence="2 5" id="KW-0812">Transmembrane</keyword>
<comment type="subcellular location">
    <subcellularLocation>
        <location evidence="1">Membrane</location>
        <topology evidence="1">Multi-pass membrane protein</topology>
    </subcellularLocation>
</comment>
<reference evidence="7 8" key="1">
    <citation type="journal article" date="2015" name="Nature">
        <title>rRNA introns, odd ribosomes, and small enigmatic genomes across a large radiation of phyla.</title>
        <authorList>
            <person name="Brown C.T."/>
            <person name="Hug L.A."/>
            <person name="Thomas B.C."/>
            <person name="Sharon I."/>
            <person name="Castelle C.J."/>
            <person name="Singh A."/>
            <person name="Wilkins M.J."/>
            <person name="Williams K.H."/>
            <person name="Banfield J.F."/>
        </authorList>
    </citation>
    <scope>NUCLEOTIDE SEQUENCE [LARGE SCALE GENOMIC DNA]</scope>
</reference>
<evidence type="ECO:0000313" key="8">
    <source>
        <dbReference type="Proteomes" id="UP000034137"/>
    </source>
</evidence>
<sequence length="451" mass="51708">MQEKSLKLNQINNWPLAILAIIFLVALSLNFVSWMVILGVLLIFVGYILLDKQLWTLLIFSLIVVILGQFINFEIRPGWVYEISLTEVTLILAVAIFLVSAIFKKQFLKIKFDNISFLLFVYLAVSLISFFWISSTRLFINEFKVVVFSLLAYWLSLNLLDNYYKIKKFIYGLAVLVFVLSLQIFWEMFQLGASSKLFMDRSAILIPIGAIALVSAVLSLMLPLLLAFYFSLAKENNCRIFVLISFLTGLIAILLIMAKAAIISLFISLLYLFIKLKHKRLALSLVFSTFIIVSSLVFAPYISGLFERVANVVGDQNTQFRKQEYQIGWKIIRQHAWFGVGVGQQPLHYQKEFGFEYRNLVNNFFMQSTIDLGLVGLIILGLIIKKIIYISKSFNQKYPANRLIHFGFIASLLAAISNGLFEVTFFALYYAIIFWVMMGAFVNLQKNQETL</sequence>
<protein>
    <recommendedName>
        <fullName evidence="6">O-antigen ligase-related domain-containing protein</fullName>
    </recommendedName>
</protein>
<dbReference type="Proteomes" id="UP000034137">
    <property type="component" value="Unassembled WGS sequence"/>
</dbReference>
<feature type="transmembrane region" description="Helical" evidence="5">
    <location>
        <begin position="16"/>
        <end position="49"/>
    </location>
</feature>
<evidence type="ECO:0000256" key="5">
    <source>
        <dbReference type="SAM" id="Phobius"/>
    </source>
</evidence>
<evidence type="ECO:0000259" key="6">
    <source>
        <dbReference type="Pfam" id="PF04932"/>
    </source>
</evidence>
<feature type="transmembrane region" description="Helical" evidence="5">
    <location>
        <begin position="403"/>
        <end position="421"/>
    </location>
</feature>
<feature type="domain" description="O-antigen ligase-related" evidence="6">
    <location>
        <begin position="245"/>
        <end position="380"/>
    </location>
</feature>
<accession>A0A0G0T6I3</accession>
<feature type="transmembrane region" description="Helical" evidence="5">
    <location>
        <begin position="55"/>
        <end position="73"/>
    </location>
</feature>
<dbReference type="Pfam" id="PF04932">
    <property type="entry name" value="Wzy_C"/>
    <property type="match status" value="1"/>
</dbReference>
<feature type="transmembrane region" description="Helical" evidence="5">
    <location>
        <begin position="170"/>
        <end position="191"/>
    </location>
</feature>
<comment type="caution">
    <text evidence="7">The sequence shown here is derived from an EMBL/GenBank/DDBJ whole genome shotgun (WGS) entry which is preliminary data.</text>
</comment>
<feature type="transmembrane region" description="Helical" evidence="5">
    <location>
        <begin position="281"/>
        <end position="302"/>
    </location>
</feature>
<dbReference type="AlphaFoldDB" id="A0A0G0T6I3"/>
<feature type="transmembrane region" description="Helical" evidence="5">
    <location>
        <begin position="241"/>
        <end position="274"/>
    </location>
</feature>
<organism evidence="7 8">
    <name type="scientific">Candidatus Falkowbacteria bacterium GW2011_GWF2_39_8</name>
    <dbReference type="NCBI Taxonomy" id="1618642"/>
    <lineage>
        <taxon>Bacteria</taxon>
        <taxon>Candidatus Falkowiibacteriota</taxon>
    </lineage>
</organism>
<dbReference type="InterPro" id="IPR051533">
    <property type="entry name" value="WaaL-like"/>
</dbReference>
<name>A0A0G0T6I3_9BACT</name>
<dbReference type="GO" id="GO:0016020">
    <property type="term" value="C:membrane"/>
    <property type="evidence" value="ECO:0007669"/>
    <property type="project" value="UniProtKB-SubCell"/>
</dbReference>
<feature type="transmembrane region" description="Helical" evidence="5">
    <location>
        <begin position="145"/>
        <end position="164"/>
    </location>
</feature>
<keyword evidence="4 5" id="KW-0472">Membrane</keyword>
<gene>
    <name evidence="7" type="ORF">UT64_C0008G0012</name>
</gene>
<feature type="transmembrane region" description="Helical" evidence="5">
    <location>
        <begin position="427"/>
        <end position="444"/>
    </location>
</feature>
<dbReference type="PANTHER" id="PTHR37422:SF13">
    <property type="entry name" value="LIPOPOLYSACCHARIDE BIOSYNTHESIS PROTEIN PA4999-RELATED"/>
    <property type="match status" value="1"/>
</dbReference>
<keyword evidence="3 5" id="KW-1133">Transmembrane helix</keyword>
<evidence type="ECO:0000256" key="4">
    <source>
        <dbReference type="ARBA" id="ARBA00023136"/>
    </source>
</evidence>
<feature type="transmembrane region" description="Helical" evidence="5">
    <location>
        <begin position="115"/>
        <end position="133"/>
    </location>
</feature>
<feature type="transmembrane region" description="Helical" evidence="5">
    <location>
        <begin position="85"/>
        <end position="103"/>
    </location>
</feature>
<proteinExistence type="predicted"/>
<dbReference type="PANTHER" id="PTHR37422">
    <property type="entry name" value="TEICHURONIC ACID BIOSYNTHESIS PROTEIN TUAE"/>
    <property type="match status" value="1"/>
</dbReference>
<evidence type="ECO:0000256" key="1">
    <source>
        <dbReference type="ARBA" id="ARBA00004141"/>
    </source>
</evidence>
<dbReference type="EMBL" id="LBXO01000008">
    <property type="protein sequence ID" value="KKR33457.1"/>
    <property type="molecule type" value="Genomic_DNA"/>
</dbReference>
<feature type="transmembrane region" description="Helical" evidence="5">
    <location>
        <begin position="203"/>
        <end position="229"/>
    </location>
</feature>
<dbReference type="InterPro" id="IPR007016">
    <property type="entry name" value="O-antigen_ligase-rel_domated"/>
</dbReference>
<evidence type="ECO:0000313" key="7">
    <source>
        <dbReference type="EMBL" id="KKR33457.1"/>
    </source>
</evidence>
<feature type="transmembrane region" description="Helical" evidence="5">
    <location>
        <begin position="364"/>
        <end position="383"/>
    </location>
</feature>
<evidence type="ECO:0000256" key="2">
    <source>
        <dbReference type="ARBA" id="ARBA00022692"/>
    </source>
</evidence>
<evidence type="ECO:0000256" key="3">
    <source>
        <dbReference type="ARBA" id="ARBA00022989"/>
    </source>
</evidence>